<keyword evidence="1" id="KW-1133">Transmembrane helix</keyword>
<dbReference type="OrthoDB" id="2656675at2"/>
<name>A0A4R1QCY6_9BACL</name>
<keyword evidence="1" id="KW-0472">Membrane</keyword>
<gene>
    <name evidence="2" type="ORF">EDD69_1205</name>
</gene>
<dbReference type="EMBL" id="SLUL01000020">
    <property type="protein sequence ID" value="TCL45660.1"/>
    <property type="molecule type" value="Genomic_DNA"/>
</dbReference>
<dbReference type="Proteomes" id="UP000295658">
    <property type="component" value="Unassembled WGS sequence"/>
</dbReference>
<feature type="transmembrane region" description="Helical" evidence="1">
    <location>
        <begin position="50"/>
        <end position="71"/>
    </location>
</feature>
<keyword evidence="1" id="KW-0812">Transmembrane</keyword>
<evidence type="ECO:0000256" key="1">
    <source>
        <dbReference type="SAM" id="Phobius"/>
    </source>
</evidence>
<keyword evidence="3" id="KW-1185">Reference proteome</keyword>
<dbReference type="AlphaFoldDB" id="A0A4R1QCY6"/>
<proteinExistence type="predicted"/>
<accession>A0A4R1QCY6</accession>
<evidence type="ECO:0000313" key="3">
    <source>
        <dbReference type="Proteomes" id="UP000295658"/>
    </source>
</evidence>
<evidence type="ECO:0008006" key="4">
    <source>
        <dbReference type="Google" id="ProtNLM"/>
    </source>
</evidence>
<organism evidence="2 3">
    <name type="scientific">Thermolongibacillus altinsuensis</name>
    <dbReference type="NCBI Taxonomy" id="575256"/>
    <lineage>
        <taxon>Bacteria</taxon>
        <taxon>Bacillati</taxon>
        <taxon>Bacillota</taxon>
        <taxon>Bacilli</taxon>
        <taxon>Bacillales</taxon>
        <taxon>Anoxybacillaceae</taxon>
        <taxon>Thermolongibacillus</taxon>
    </lineage>
</organism>
<reference evidence="2 3" key="1">
    <citation type="submission" date="2019-03" db="EMBL/GenBank/DDBJ databases">
        <title>Genomic Encyclopedia of Type Strains, Phase IV (KMG-IV): sequencing the most valuable type-strain genomes for metagenomic binning, comparative biology and taxonomic classification.</title>
        <authorList>
            <person name="Goeker M."/>
        </authorList>
    </citation>
    <scope>NUCLEOTIDE SEQUENCE [LARGE SCALE GENOMIC DNA]</scope>
    <source>
        <strain evidence="2 3">DSM 24979</strain>
    </source>
</reference>
<protein>
    <recommendedName>
        <fullName evidence="4">DUF4199 domain-containing protein</fullName>
    </recommendedName>
</protein>
<feature type="transmembrane region" description="Helical" evidence="1">
    <location>
        <begin position="26"/>
        <end position="43"/>
    </location>
</feature>
<feature type="transmembrane region" description="Helical" evidence="1">
    <location>
        <begin position="105"/>
        <end position="127"/>
    </location>
</feature>
<evidence type="ECO:0000313" key="2">
    <source>
        <dbReference type="EMBL" id="TCL45660.1"/>
    </source>
</evidence>
<dbReference type="RefSeq" id="WP_132949507.1">
    <property type="nucleotide sequence ID" value="NZ_BSVG01000003.1"/>
</dbReference>
<comment type="caution">
    <text evidence="2">The sequence shown here is derived from an EMBL/GenBank/DDBJ whole genome shotgun (WGS) entry which is preliminary data.</text>
</comment>
<sequence>MKKIIGLIVVITTILLFVTKSLYVEWAELFIIIGSLSVISIIFNKQQIRFSVILGSSAIIGFLFCLVFGLIDLIADHFMYFLPTGNEDGMPLTLGMKINEYSDDLFVASLISMISVLTISILASLILKFTTKNHKVGF</sequence>